<organism evidence="3 4">
    <name type="scientific">Vibrio penaeicida</name>
    <dbReference type="NCBI Taxonomy" id="104609"/>
    <lineage>
        <taxon>Bacteria</taxon>
        <taxon>Pseudomonadati</taxon>
        <taxon>Pseudomonadota</taxon>
        <taxon>Gammaproteobacteria</taxon>
        <taxon>Vibrionales</taxon>
        <taxon>Vibrionaceae</taxon>
        <taxon>Vibrio</taxon>
    </lineage>
</organism>
<protein>
    <submittedName>
        <fullName evidence="3">ABC transporter substrate-binding protein</fullName>
    </submittedName>
</protein>
<dbReference type="PIRSF" id="PIRSF017082">
    <property type="entry name" value="YflP"/>
    <property type="match status" value="1"/>
</dbReference>
<reference evidence="4" key="1">
    <citation type="journal article" date="2019" name="Int. J. Syst. Evol. Microbiol.">
        <title>The Global Catalogue of Microorganisms (GCM) 10K type strain sequencing project: providing services to taxonomists for standard genome sequencing and annotation.</title>
        <authorList>
            <consortium name="The Broad Institute Genomics Platform"/>
            <consortium name="The Broad Institute Genome Sequencing Center for Infectious Disease"/>
            <person name="Wu L."/>
            <person name="Ma J."/>
        </authorList>
    </citation>
    <scope>NUCLEOTIDE SEQUENCE [LARGE SCALE GENOMIC DNA]</scope>
    <source>
        <strain evidence="4">NBRC 15640</strain>
    </source>
</reference>
<dbReference type="PANTHER" id="PTHR42928:SF5">
    <property type="entry name" value="BLR1237 PROTEIN"/>
    <property type="match status" value="1"/>
</dbReference>
<evidence type="ECO:0000256" key="2">
    <source>
        <dbReference type="SAM" id="SignalP"/>
    </source>
</evidence>
<evidence type="ECO:0000313" key="4">
    <source>
        <dbReference type="Proteomes" id="UP001156690"/>
    </source>
</evidence>
<dbReference type="AlphaFoldDB" id="A0AAV5NK36"/>
<dbReference type="InterPro" id="IPR005064">
    <property type="entry name" value="BUG"/>
</dbReference>
<dbReference type="PANTHER" id="PTHR42928">
    <property type="entry name" value="TRICARBOXYLATE-BINDING PROTEIN"/>
    <property type="match status" value="1"/>
</dbReference>
<dbReference type="InterPro" id="IPR042100">
    <property type="entry name" value="Bug_dom1"/>
</dbReference>
<keyword evidence="4" id="KW-1185">Reference proteome</keyword>
<evidence type="ECO:0000313" key="3">
    <source>
        <dbReference type="EMBL" id="GLQ71017.1"/>
    </source>
</evidence>
<dbReference type="Proteomes" id="UP001156690">
    <property type="component" value="Unassembled WGS sequence"/>
</dbReference>
<keyword evidence="2" id="KW-0732">Signal</keyword>
<feature type="chain" id="PRO_5043910356" evidence="2">
    <location>
        <begin position="30"/>
        <end position="315"/>
    </location>
</feature>
<dbReference type="Gene3D" id="3.40.190.10">
    <property type="entry name" value="Periplasmic binding protein-like II"/>
    <property type="match status" value="1"/>
</dbReference>
<dbReference type="Gene3D" id="3.40.190.150">
    <property type="entry name" value="Bordetella uptake gene, domain 1"/>
    <property type="match status" value="1"/>
</dbReference>
<dbReference type="SUPFAM" id="SSF53850">
    <property type="entry name" value="Periplasmic binding protein-like II"/>
    <property type="match status" value="1"/>
</dbReference>
<sequence length="315" mass="33816">MKQKVDTMNKRLKSLLFSAGILVSATSVAADYPSKNIRLVVPFGAGGGTDAVGRTLANSAKDILGQNIAVMNRTGGAGAVGMSFGAQQRPDGYTLTVVTREIASLPQMGLMQHDAKDFKLIRLVNLDPAVVLVHKDSPYNTINDLIAEAKKGDGIVKFASTAAPNFYLMALEKDQKIKLNAIPYNGASEAIPSVLGKHTDVTMVTPGEAISQLRSGQLKALGVMSEERISYIPDVPTLKEQGVDVVTGTWRGIGAPKNTPDEIIEILGKAFDEAMASTEFKQFMEKGAMTIHNMNAEEFTKFVEQDTKALSTLIN</sequence>
<accession>A0AAV5NK36</accession>
<dbReference type="EMBL" id="BSNX01000003">
    <property type="protein sequence ID" value="GLQ71017.1"/>
    <property type="molecule type" value="Genomic_DNA"/>
</dbReference>
<proteinExistence type="inferred from homology"/>
<feature type="signal peptide" evidence="2">
    <location>
        <begin position="1"/>
        <end position="29"/>
    </location>
</feature>
<evidence type="ECO:0000256" key="1">
    <source>
        <dbReference type="ARBA" id="ARBA00006987"/>
    </source>
</evidence>
<dbReference type="CDD" id="cd07012">
    <property type="entry name" value="PBP2_Bug_TTT"/>
    <property type="match status" value="1"/>
</dbReference>
<comment type="caution">
    <text evidence="3">The sequence shown here is derived from an EMBL/GenBank/DDBJ whole genome shotgun (WGS) entry which is preliminary data.</text>
</comment>
<gene>
    <name evidence="3" type="ORF">GCM10007932_03770</name>
</gene>
<dbReference type="Pfam" id="PF03401">
    <property type="entry name" value="TctC"/>
    <property type="match status" value="1"/>
</dbReference>
<comment type="similarity">
    <text evidence="1">Belongs to the UPF0065 (bug) family.</text>
</comment>
<name>A0AAV5NK36_9VIBR</name>